<keyword evidence="4 8" id="KW-0566">Pantothenate biosynthesis</keyword>
<sequence>MDFLVRHWCIRRTRKSVVRLNQQVVKVFDILPSQRNFTHKFRYAKNTSGPSTRNMDRLDTPEAARDYVHAARRKGQRVGIVPTMGALHQGHLSLVAESQKHCDTTIATIFVNPTQFAPHEDLQKYPRTLEQDCELLASQGASAVFVPETSLIYPPGFSTYVDPPAVAASLEGEFRPDHFRGVATIVLKLFQILPGTHAFFGRKDYQQLKVIEAMVRDLNVGIDVVACDTVREPDGLALSSRNRYLDPQQRQIALQISRALQSTQRRVQAGQTDVATLQNEMRHELLGGGDPAKAVDKIDYASIVDADSLAPLTELDRPAVALIAAFVGPTRLIDNLLL</sequence>
<dbReference type="Proteomes" id="UP001416858">
    <property type="component" value="Unassembled WGS sequence"/>
</dbReference>
<comment type="caution">
    <text evidence="9">The sequence shown here is derived from an EMBL/GenBank/DDBJ whole genome shotgun (WGS) entry which is preliminary data.</text>
</comment>
<evidence type="ECO:0000256" key="1">
    <source>
        <dbReference type="ARBA" id="ARBA00004990"/>
    </source>
</evidence>
<dbReference type="NCBIfam" id="TIGR00018">
    <property type="entry name" value="panC"/>
    <property type="match status" value="1"/>
</dbReference>
<feature type="binding site" evidence="8">
    <location>
        <begin position="84"/>
        <end position="91"/>
    </location>
    <ligand>
        <name>ATP</name>
        <dbReference type="ChEBI" id="CHEBI:30616"/>
    </ligand>
</feature>
<dbReference type="CDD" id="cd00560">
    <property type="entry name" value="PanC"/>
    <property type="match status" value="1"/>
</dbReference>
<evidence type="ECO:0000256" key="3">
    <source>
        <dbReference type="ARBA" id="ARBA00022598"/>
    </source>
</evidence>
<feature type="binding site" evidence="8">
    <location>
        <position position="230"/>
    </location>
    <ligand>
        <name>ATP</name>
        <dbReference type="ChEBI" id="CHEBI:30616"/>
    </ligand>
</feature>
<dbReference type="SUPFAM" id="SSF52374">
    <property type="entry name" value="Nucleotidylyl transferase"/>
    <property type="match status" value="1"/>
</dbReference>
<dbReference type="InterPro" id="IPR014729">
    <property type="entry name" value="Rossmann-like_a/b/a_fold"/>
</dbReference>
<comment type="similarity">
    <text evidence="2 8">Belongs to the pantothenate synthetase family.</text>
</comment>
<evidence type="ECO:0000313" key="10">
    <source>
        <dbReference type="Proteomes" id="UP001416858"/>
    </source>
</evidence>
<dbReference type="Pfam" id="PF02569">
    <property type="entry name" value="Pantoate_ligase"/>
    <property type="match status" value="1"/>
</dbReference>
<protein>
    <recommendedName>
        <fullName evidence="8">Pantothenate synthetase</fullName>
        <shortName evidence="8">PS</shortName>
        <ecNumber evidence="8">6.3.2.1</ecNumber>
    </recommendedName>
    <alternativeName>
        <fullName evidence="8">Pantoate--beta-alanine ligase</fullName>
    </alternativeName>
    <alternativeName>
        <fullName evidence="8">Pantoate-activating enzyme</fullName>
    </alternativeName>
</protein>
<proteinExistence type="inferred from homology"/>
<evidence type="ECO:0000256" key="8">
    <source>
        <dbReference type="HAMAP-Rule" id="MF_00158"/>
    </source>
</evidence>
<dbReference type="EMBL" id="BAABRO010000034">
    <property type="protein sequence ID" value="GAA5511075.1"/>
    <property type="molecule type" value="Genomic_DNA"/>
</dbReference>
<reference evidence="9 10" key="1">
    <citation type="submission" date="2024-02" db="EMBL/GenBank/DDBJ databases">
        <title>Rhodopirellula caenicola NBRC 110016.</title>
        <authorList>
            <person name="Ichikawa N."/>
            <person name="Katano-Makiyama Y."/>
            <person name="Hidaka K."/>
        </authorList>
    </citation>
    <scope>NUCLEOTIDE SEQUENCE [LARGE SCALE GENOMIC DNA]</scope>
    <source>
        <strain evidence="9 10">NBRC 110016</strain>
    </source>
</reference>
<feature type="binding site" evidence="8">
    <location>
        <position position="207"/>
    </location>
    <ligand>
        <name>(R)-pantoate</name>
        <dbReference type="ChEBI" id="CHEBI:15980"/>
    </ligand>
</feature>
<comment type="catalytic activity">
    <reaction evidence="7 8">
        <text>(R)-pantoate + beta-alanine + ATP = (R)-pantothenate + AMP + diphosphate + H(+)</text>
        <dbReference type="Rhea" id="RHEA:10912"/>
        <dbReference type="ChEBI" id="CHEBI:15378"/>
        <dbReference type="ChEBI" id="CHEBI:15980"/>
        <dbReference type="ChEBI" id="CHEBI:29032"/>
        <dbReference type="ChEBI" id="CHEBI:30616"/>
        <dbReference type="ChEBI" id="CHEBI:33019"/>
        <dbReference type="ChEBI" id="CHEBI:57966"/>
        <dbReference type="ChEBI" id="CHEBI:456215"/>
        <dbReference type="EC" id="6.3.2.1"/>
    </reaction>
</comment>
<comment type="subunit">
    <text evidence="8">Homodimer.</text>
</comment>
<keyword evidence="10" id="KW-1185">Reference proteome</keyword>
<evidence type="ECO:0000256" key="6">
    <source>
        <dbReference type="ARBA" id="ARBA00022840"/>
    </source>
</evidence>
<comment type="function">
    <text evidence="8">Catalyzes the condensation of pantoate with beta-alanine in an ATP-dependent reaction via a pantoyl-adenylate intermediate.</text>
</comment>
<comment type="miscellaneous">
    <text evidence="8">The reaction proceeds by a bi uni uni bi ping pong mechanism.</text>
</comment>
<dbReference type="InterPro" id="IPR003721">
    <property type="entry name" value="Pantoate_ligase"/>
</dbReference>
<comment type="pathway">
    <text evidence="1 8">Cofactor biosynthesis; (R)-pantothenate biosynthesis; (R)-pantothenate from (R)-pantoate and beta-alanine: step 1/1.</text>
</comment>
<feature type="binding site" evidence="8">
    <location>
        <position position="115"/>
    </location>
    <ligand>
        <name>(R)-pantoate</name>
        <dbReference type="ChEBI" id="CHEBI:15980"/>
    </ligand>
</feature>
<dbReference type="Gene3D" id="3.30.1300.10">
    <property type="entry name" value="Pantoate-beta-alanine ligase, C-terminal domain"/>
    <property type="match status" value="1"/>
</dbReference>
<dbReference type="HAMAP" id="MF_00158">
    <property type="entry name" value="PanC"/>
    <property type="match status" value="1"/>
</dbReference>
<dbReference type="NCBIfam" id="TIGR00125">
    <property type="entry name" value="cyt_tran_rel"/>
    <property type="match status" value="1"/>
</dbReference>
<evidence type="ECO:0000256" key="2">
    <source>
        <dbReference type="ARBA" id="ARBA00009256"/>
    </source>
</evidence>
<keyword evidence="3 8" id="KW-0436">Ligase</keyword>
<keyword evidence="6 8" id="KW-0067">ATP-binding</keyword>
<evidence type="ECO:0000256" key="5">
    <source>
        <dbReference type="ARBA" id="ARBA00022741"/>
    </source>
</evidence>
<dbReference type="InterPro" id="IPR042176">
    <property type="entry name" value="Pantoate_ligase_C"/>
</dbReference>
<dbReference type="InterPro" id="IPR004821">
    <property type="entry name" value="Cyt_trans-like"/>
</dbReference>
<evidence type="ECO:0000313" key="9">
    <source>
        <dbReference type="EMBL" id="GAA5511075.1"/>
    </source>
</evidence>
<dbReference type="EC" id="6.3.2.1" evidence="8"/>
<organism evidence="9 10">
    <name type="scientific">Novipirellula caenicola</name>
    <dbReference type="NCBI Taxonomy" id="1536901"/>
    <lineage>
        <taxon>Bacteria</taxon>
        <taxon>Pseudomonadati</taxon>
        <taxon>Planctomycetota</taxon>
        <taxon>Planctomycetia</taxon>
        <taxon>Pirellulales</taxon>
        <taxon>Pirellulaceae</taxon>
        <taxon>Novipirellula</taxon>
    </lineage>
</organism>
<dbReference type="Gene3D" id="3.40.50.620">
    <property type="entry name" value="HUPs"/>
    <property type="match status" value="1"/>
</dbReference>
<feature type="binding site" evidence="8">
    <location>
        <begin position="238"/>
        <end position="241"/>
    </location>
    <ligand>
        <name>ATP</name>
        <dbReference type="ChEBI" id="CHEBI:30616"/>
    </ligand>
</feature>
<gene>
    <name evidence="8 9" type="primary">panC</name>
    <name evidence="9" type="ORF">Rcae01_06588</name>
</gene>
<feature type="binding site" evidence="8">
    <location>
        <position position="115"/>
    </location>
    <ligand>
        <name>beta-alanine</name>
        <dbReference type="ChEBI" id="CHEBI:57966"/>
    </ligand>
</feature>
<comment type="subcellular location">
    <subcellularLocation>
        <location evidence="8">Cytoplasm</location>
    </subcellularLocation>
</comment>
<feature type="binding site" evidence="8">
    <location>
        <begin position="201"/>
        <end position="204"/>
    </location>
    <ligand>
        <name>ATP</name>
        <dbReference type="ChEBI" id="CHEBI:30616"/>
    </ligand>
</feature>
<evidence type="ECO:0000256" key="4">
    <source>
        <dbReference type="ARBA" id="ARBA00022655"/>
    </source>
</evidence>
<keyword evidence="8" id="KW-0963">Cytoplasm</keyword>
<keyword evidence="5 8" id="KW-0547">Nucleotide-binding</keyword>
<name>A0ABP9W2Q7_9BACT</name>
<feature type="active site" description="Proton donor" evidence="8">
    <location>
        <position position="91"/>
    </location>
</feature>
<accession>A0ABP9W2Q7</accession>
<dbReference type="PANTHER" id="PTHR21299:SF1">
    <property type="entry name" value="PANTOATE--BETA-ALANINE LIGASE"/>
    <property type="match status" value="1"/>
</dbReference>
<dbReference type="PANTHER" id="PTHR21299">
    <property type="entry name" value="CYTIDYLATE KINASE/PANTOATE-BETA-ALANINE LIGASE"/>
    <property type="match status" value="1"/>
</dbReference>
<evidence type="ECO:0000256" key="7">
    <source>
        <dbReference type="ARBA" id="ARBA00048258"/>
    </source>
</evidence>